<evidence type="ECO:0000313" key="10">
    <source>
        <dbReference type="Proteomes" id="UP000886865"/>
    </source>
</evidence>
<evidence type="ECO:0000256" key="7">
    <source>
        <dbReference type="HAMAP-Rule" id="MF_01302"/>
    </source>
</evidence>
<accession>A0A9D1JXP5</accession>
<evidence type="ECO:0000256" key="1">
    <source>
        <dbReference type="ARBA" id="ARBA00006471"/>
    </source>
</evidence>
<dbReference type="FunFam" id="3.30.1370.30:FF:000002">
    <property type="entry name" value="30S ribosomal protein S8"/>
    <property type="match status" value="1"/>
</dbReference>
<dbReference type="PROSITE" id="PS00053">
    <property type="entry name" value="RIBOSOMAL_S8"/>
    <property type="match status" value="1"/>
</dbReference>
<keyword evidence="2 7" id="KW-0699">rRNA-binding</keyword>
<keyword evidence="5 7" id="KW-0687">Ribonucleoprotein</keyword>
<dbReference type="Proteomes" id="UP000886865">
    <property type="component" value="Unassembled WGS sequence"/>
</dbReference>
<evidence type="ECO:0000256" key="5">
    <source>
        <dbReference type="ARBA" id="ARBA00023274"/>
    </source>
</evidence>
<dbReference type="Gene3D" id="3.30.1490.10">
    <property type="match status" value="1"/>
</dbReference>
<sequence length="131" mass="14655">MTVTDPIADALTRIRNANQVNHSNVLIPASKLKVELIKLLKEEGYVEDYEIKEDNGFKVIDVTLKYFNKKPVITNLKRVSTPGLRTYSKAKNLPRVFDGMGIAVISTSKGLMTDKAARNQNLGGEVLCYVW</sequence>
<gene>
    <name evidence="7 9" type="primary">rpsH</name>
    <name evidence="9" type="ORF">IAA86_04465</name>
</gene>
<evidence type="ECO:0000256" key="6">
    <source>
        <dbReference type="ARBA" id="ARBA00035258"/>
    </source>
</evidence>
<reference evidence="9" key="1">
    <citation type="submission" date="2020-10" db="EMBL/GenBank/DDBJ databases">
        <authorList>
            <person name="Gilroy R."/>
        </authorList>
    </citation>
    <scope>NUCLEOTIDE SEQUENCE</scope>
    <source>
        <strain evidence="9">CHK152-2871</strain>
    </source>
</reference>
<dbReference type="EMBL" id="DVJQ01000040">
    <property type="protein sequence ID" value="HIS74256.1"/>
    <property type="molecule type" value="Genomic_DNA"/>
</dbReference>
<dbReference type="PANTHER" id="PTHR11758">
    <property type="entry name" value="40S RIBOSOMAL PROTEIN S15A"/>
    <property type="match status" value="1"/>
</dbReference>
<proteinExistence type="inferred from homology"/>
<name>A0A9D1JXP5_9BACT</name>
<comment type="function">
    <text evidence="7">One of the primary rRNA binding proteins, it binds directly to 16S rRNA central domain where it helps coordinate assembly of the platform of the 30S subunit.</text>
</comment>
<dbReference type="Gene3D" id="3.30.1370.30">
    <property type="match status" value="1"/>
</dbReference>
<dbReference type="Pfam" id="PF00410">
    <property type="entry name" value="Ribosomal_S8"/>
    <property type="match status" value="1"/>
</dbReference>
<dbReference type="NCBIfam" id="NF001109">
    <property type="entry name" value="PRK00136.1"/>
    <property type="match status" value="1"/>
</dbReference>
<dbReference type="GO" id="GO:1990904">
    <property type="term" value="C:ribonucleoprotein complex"/>
    <property type="evidence" value="ECO:0007669"/>
    <property type="project" value="UniProtKB-KW"/>
</dbReference>
<dbReference type="InterPro" id="IPR000630">
    <property type="entry name" value="Ribosomal_uS8"/>
</dbReference>
<dbReference type="SUPFAM" id="SSF56047">
    <property type="entry name" value="Ribosomal protein S8"/>
    <property type="match status" value="1"/>
</dbReference>
<evidence type="ECO:0000256" key="4">
    <source>
        <dbReference type="ARBA" id="ARBA00022980"/>
    </source>
</evidence>
<dbReference type="InterPro" id="IPR035987">
    <property type="entry name" value="Ribosomal_uS8_sf"/>
</dbReference>
<comment type="subunit">
    <text evidence="7">Part of the 30S ribosomal subunit. Contacts proteins S5 and S12.</text>
</comment>
<dbReference type="GO" id="GO:0019843">
    <property type="term" value="F:rRNA binding"/>
    <property type="evidence" value="ECO:0007669"/>
    <property type="project" value="UniProtKB-UniRule"/>
</dbReference>
<evidence type="ECO:0000256" key="2">
    <source>
        <dbReference type="ARBA" id="ARBA00022730"/>
    </source>
</evidence>
<dbReference type="GO" id="GO:0005737">
    <property type="term" value="C:cytoplasm"/>
    <property type="evidence" value="ECO:0007669"/>
    <property type="project" value="UniProtKB-ARBA"/>
</dbReference>
<keyword evidence="3 7" id="KW-0694">RNA-binding</keyword>
<dbReference type="GO" id="GO:0005840">
    <property type="term" value="C:ribosome"/>
    <property type="evidence" value="ECO:0007669"/>
    <property type="project" value="UniProtKB-KW"/>
</dbReference>
<reference evidence="9" key="2">
    <citation type="journal article" date="2021" name="PeerJ">
        <title>Extensive microbial diversity within the chicken gut microbiome revealed by metagenomics and culture.</title>
        <authorList>
            <person name="Gilroy R."/>
            <person name="Ravi A."/>
            <person name="Getino M."/>
            <person name="Pursley I."/>
            <person name="Horton D.L."/>
            <person name="Alikhan N.F."/>
            <person name="Baker D."/>
            <person name="Gharbi K."/>
            <person name="Hall N."/>
            <person name="Watson M."/>
            <person name="Adriaenssens E.M."/>
            <person name="Foster-Nyarko E."/>
            <person name="Jarju S."/>
            <person name="Secka A."/>
            <person name="Antonio M."/>
            <person name="Oren A."/>
            <person name="Chaudhuri R.R."/>
            <person name="La Ragione R."/>
            <person name="Hildebrand F."/>
            <person name="Pallen M.J."/>
        </authorList>
    </citation>
    <scope>NUCLEOTIDE SEQUENCE</scope>
    <source>
        <strain evidence="9">CHK152-2871</strain>
    </source>
</reference>
<protein>
    <recommendedName>
        <fullName evidence="6 7">Small ribosomal subunit protein uS8</fullName>
    </recommendedName>
</protein>
<dbReference type="GO" id="GO:0006412">
    <property type="term" value="P:translation"/>
    <property type="evidence" value="ECO:0007669"/>
    <property type="project" value="UniProtKB-UniRule"/>
</dbReference>
<organism evidence="9 10">
    <name type="scientific">Candidatus Galligastranaerophilus intestinavium</name>
    <dbReference type="NCBI Taxonomy" id="2840836"/>
    <lineage>
        <taxon>Bacteria</taxon>
        <taxon>Candidatus Galligastranaerophilus</taxon>
    </lineage>
</organism>
<dbReference type="GO" id="GO:0003735">
    <property type="term" value="F:structural constituent of ribosome"/>
    <property type="evidence" value="ECO:0007669"/>
    <property type="project" value="InterPro"/>
</dbReference>
<comment type="similarity">
    <text evidence="1 7 8">Belongs to the universal ribosomal protein uS8 family.</text>
</comment>
<comment type="caution">
    <text evidence="9">The sequence shown here is derived from an EMBL/GenBank/DDBJ whole genome shotgun (WGS) entry which is preliminary data.</text>
</comment>
<evidence type="ECO:0000256" key="3">
    <source>
        <dbReference type="ARBA" id="ARBA00022884"/>
    </source>
</evidence>
<keyword evidence="4 7" id="KW-0689">Ribosomal protein</keyword>
<dbReference type="HAMAP" id="MF_01302_B">
    <property type="entry name" value="Ribosomal_uS8_B"/>
    <property type="match status" value="1"/>
</dbReference>
<evidence type="ECO:0000256" key="8">
    <source>
        <dbReference type="RuleBase" id="RU003660"/>
    </source>
</evidence>
<dbReference type="AlphaFoldDB" id="A0A9D1JXP5"/>
<evidence type="ECO:0000313" key="9">
    <source>
        <dbReference type="EMBL" id="HIS74256.1"/>
    </source>
</evidence>
<dbReference type="InterPro" id="IPR047863">
    <property type="entry name" value="Ribosomal_uS8_CS"/>
</dbReference>
<dbReference type="FunFam" id="3.30.1490.10:FF:000001">
    <property type="entry name" value="30S ribosomal protein S8"/>
    <property type="match status" value="1"/>
</dbReference>